<name>A0A6P1C0B2_RHITR</name>
<dbReference type="Pfam" id="PF02924">
    <property type="entry name" value="HDPD"/>
    <property type="match status" value="1"/>
</dbReference>
<evidence type="ECO:0000313" key="1">
    <source>
        <dbReference type="EMBL" id="MBB6494059.1"/>
    </source>
</evidence>
<keyword evidence="4" id="KW-1185">Reference proteome</keyword>
<dbReference type="EMBL" id="JACHBF010000014">
    <property type="protein sequence ID" value="MBB6494059.1"/>
    <property type="molecule type" value="Genomic_DNA"/>
</dbReference>
<dbReference type="Gene3D" id="2.40.300.10">
    <property type="entry name" value="Head decoration protein D"/>
    <property type="match status" value="1"/>
</dbReference>
<protein>
    <submittedName>
        <fullName evidence="2">Head decoration protein</fullName>
    </submittedName>
</protein>
<comment type="caution">
    <text evidence="2">The sequence shown here is derived from an EMBL/GenBank/DDBJ whole genome shotgun (WGS) entry which is preliminary data.</text>
</comment>
<dbReference type="RefSeq" id="WP_015340519.1">
    <property type="nucleotide sequence ID" value="NZ_JAADZA010000002.1"/>
</dbReference>
<accession>A0A6P1C0B2</accession>
<dbReference type="InterPro" id="IPR004195">
    <property type="entry name" value="Head_decoration_D"/>
</dbReference>
<evidence type="ECO:0000313" key="3">
    <source>
        <dbReference type="Proteomes" id="UP000471190"/>
    </source>
</evidence>
<dbReference type="AlphaFoldDB" id="A0A6P1C0B2"/>
<evidence type="ECO:0000313" key="2">
    <source>
        <dbReference type="EMBL" id="NEV09756.1"/>
    </source>
</evidence>
<evidence type="ECO:0000313" key="4">
    <source>
        <dbReference type="Proteomes" id="UP000526625"/>
    </source>
</evidence>
<proteinExistence type="predicted"/>
<dbReference type="Proteomes" id="UP000526625">
    <property type="component" value="Unassembled WGS sequence"/>
</dbReference>
<sequence>MGTLPVLKFQQSPGMSKLLKKEVDPEICRGVGTLLAGEAAARSVKMGQLVGKIVGTDQAPAGAKAGKLVAWDPDATDGSQIVYGVCLKDCEAVTGADLVGGVLYSRRLSVLNRAAIVWPADVTDAQKAAALDDIEERLGLIARA</sequence>
<gene>
    <name evidence="1" type="ORF">GGD45_004496</name>
    <name evidence="2" type="ORF">GXW80_02025</name>
</gene>
<reference evidence="2 3" key="1">
    <citation type="submission" date="2020-02" db="EMBL/GenBank/DDBJ databases">
        <title>Draft genome sequence of Rhizobium tropici.</title>
        <authorList>
            <person name="Khayi S."/>
            <person name="Jemo M."/>
        </authorList>
    </citation>
    <scope>NUCLEOTIDE SEQUENCE [LARGE SCALE GENOMIC DNA]</scope>
    <source>
        <strain evidence="2 3">A12</strain>
    </source>
</reference>
<organism evidence="2 3">
    <name type="scientific">Rhizobium tropici</name>
    <dbReference type="NCBI Taxonomy" id="398"/>
    <lineage>
        <taxon>Bacteria</taxon>
        <taxon>Pseudomonadati</taxon>
        <taxon>Pseudomonadota</taxon>
        <taxon>Alphaproteobacteria</taxon>
        <taxon>Hyphomicrobiales</taxon>
        <taxon>Rhizobiaceae</taxon>
        <taxon>Rhizobium/Agrobacterium group</taxon>
        <taxon>Rhizobium</taxon>
    </lineage>
</organism>
<dbReference type="EMBL" id="JAADZA010000002">
    <property type="protein sequence ID" value="NEV09756.1"/>
    <property type="molecule type" value="Genomic_DNA"/>
</dbReference>
<dbReference type="Proteomes" id="UP000471190">
    <property type="component" value="Unassembled WGS sequence"/>
</dbReference>
<reference evidence="1 4" key="2">
    <citation type="submission" date="2020-08" db="EMBL/GenBank/DDBJ databases">
        <title>Genomic Encyclopedia of Type Strains, Phase IV (KMG-V): Genome sequencing to study the core and pangenomes of soil and plant-associated prokaryotes.</title>
        <authorList>
            <person name="Whitman W."/>
        </authorList>
    </citation>
    <scope>NUCLEOTIDE SEQUENCE [LARGE SCALE GENOMIC DNA]</scope>
    <source>
        <strain evidence="1 4">SEMIA 4059</strain>
    </source>
</reference>